<dbReference type="AlphaFoldDB" id="T1J0Z2"/>
<evidence type="ECO:0000256" key="4">
    <source>
        <dbReference type="ARBA" id="ARBA00022737"/>
    </source>
</evidence>
<dbReference type="FunFam" id="2.60.40.10:FF:001749">
    <property type="entry name" value="Neural/ectodermal development factor IMP-L2"/>
    <property type="match status" value="1"/>
</dbReference>
<keyword evidence="4" id="KW-0677">Repeat</keyword>
<dbReference type="PANTHER" id="PTHR12231:SF253">
    <property type="entry name" value="DPR-INTERACTING PROTEIN ETA, ISOFORM B-RELATED"/>
    <property type="match status" value="1"/>
</dbReference>
<dbReference type="SMART" id="SM00409">
    <property type="entry name" value="IG"/>
    <property type="match status" value="2"/>
</dbReference>
<evidence type="ECO:0000256" key="3">
    <source>
        <dbReference type="ARBA" id="ARBA00022729"/>
    </source>
</evidence>
<dbReference type="STRING" id="126957.T1J0Z2"/>
<dbReference type="Pfam" id="PF07679">
    <property type="entry name" value="I-set"/>
    <property type="match status" value="1"/>
</dbReference>
<evidence type="ECO:0000259" key="8">
    <source>
        <dbReference type="PROSITE" id="PS50835"/>
    </source>
</evidence>
<dbReference type="InterPro" id="IPR051170">
    <property type="entry name" value="Neural/epithelial_adhesion"/>
</dbReference>
<dbReference type="GO" id="GO:0005576">
    <property type="term" value="C:extracellular region"/>
    <property type="evidence" value="ECO:0007669"/>
    <property type="project" value="UniProtKB-SubCell"/>
</dbReference>
<dbReference type="InterPro" id="IPR007110">
    <property type="entry name" value="Ig-like_dom"/>
</dbReference>
<dbReference type="SMART" id="SM00408">
    <property type="entry name" value="IGc2"/>
    <property type="match status" value="2"/>
</dbReference>
<keyword evidence="2" id="KW-0964">Secreted</keyword>
<dbReference type="EMBL" id="JH431742">
    <property type="status" value="NOT_ANNOTATED_CDS"/>
    <property type="molecule type" value="Genomic_DNA"/>
</dbReference>
<dbReference type="CDD" id="cd00096">
    <property type="entry name" value="Ig"/>
    <property type="match status" value="1"/>
</dbReference>
<dbReference type="InterPro" id="IPR003599">
    <property type="entry name" value="Ig_sub"/>
</dbReference>
<evidence type="ECO:0000256" key="1">
    <source>
        <dbReference type="ARBA" id="ARBA00004613"/>
    </source>
</evidence>
<reference evidence="10" key="1">
    <citation type="submission" date="2011-05" db="EMBL/GenBank/DDBJ databases">
        <authorList>
            <person name="Richards S.R."/>
            <person name="Qu J."/>
            <person name="Jiang H."/>
            <person name="Jhangiani S.N."/>
            <person name="Agravi P."/>
            <person name="Goodspeed R."/>
            <person name="Gross S."/>
            <person name="Mandapat C."/>
            <person name="Jackson L."/>
            <person name="Mathew T."/>
            <person name="Pu L."/>
            <person name="Thornton R."/>
            <person name="Saada N."/>
            <person name="Wilczek-Boney K.B."/>
            <person name="Lee S."/>
            <person name="Kovar C."/>
            <person name="Wu Y."/>
            <person name="Scherer S.E."/>
            <person name="Worley K.C."/>
            <person name="Muzny D.M."/>
            <person name="Gibbs R."/>
        </authorList>
    </citation>
    <scope>NUCLEOTIDE SEQUENCE</scope>
    <source>
        <strain evidence="10">Brora</strain>
    </source>
</reference>
<dbReference type="InterPro" id="IPR013098">
    <property type="entry name" value="Ig_I-set"/>
</dbReference>
<dbReference type="Gene3D" id="2.60.40.10">
    <property type="entry name" value="Immunoglobulins"/>
    <property type="match status" value="2"/>
</dbReference>
<dbReference type="HOGENOM" id="CLU_072416_1_0_1"/>
<proteinExistence type="predicted"/>
<feature type="signal peptide" evidence="7">
    <location>
        <begin position="1"/>
        <end position="20"/>
    </location>
</feature>
<reference evidence="9" key="2">
    <citation type="submission" date="2015-02" db="UniProtKB">
        <authorList>
            <consortium name="EnsemblMetazoa"/>
        </authorList>
    </citation>
    <scope>IDENTIFICATION</scope>
</reference>
<dbReference type="OMA" id="QTADWED"/>
<evidence type="ECO:0000313" key="10">
    <source>
        <dbReference type="Proteomes" id="UP000014500"/>
    </source>
</evidence>
<keyword evidence="5" id="KW-1015">Disulfide bond</keyword>
<evidence type="ECO:0000256" key="7">
    <source>
        <dbReference type="SAM" id="SignalP"/>
    </source>
</evidence>
<dbReference type="InterPro" id="IPR013783">
    <property type="entry name" value="Ig-like_fold"/>
</dbReference>
<evidence type="ECO:0000256" key="5">
    <source>
        <dbReference type="ARBA" id="ARBA00023157"/>
    </source>
</evidence>
<dbReference type="SUPFAM" id="SSF48726">
    <property type="entry name" value="Immunoglobulin"/>
    <property type="match status" value="2"/>
</dbReference>
<dbReference type="InterPro" id="IPR003598">
    <property type="entry name" value="Ig_sub2"/>
</dbReference>
<name>T1J0Z2_STRMM</name>
<feature type="chain" id="PRO_5004590113" description="Ig-like domain-containing protein" evidence="7">
    <location>
        <begin position="21"/>
        <end position="271"/>
    </location>
</feature>
<dbReference type="PROSITE" id="PS50835">
    <property type="entry name" value="IG_LIKE"/>
    <property type="match status" value="2"/>
</dbReference>
<dbReference type="Pfam" id="PF13927">
    <property type="entry name" value="Ig_3"/>
    <property type="match status" value="1"/>
</dbReference>
<dbReference type="EnsemblMetazoa" id="SMAR007204-RA">
    <property type="protein sequence ID" value="SMAR007204-PA"/>
    <property type="gene ID" value="SMAR007204"/>
</dbReference>
<dbReference type="PhylomeDB" id="T1J0Z2"/>
<comment type="subcellular location">
    <subcellularLocation>
        <location evidence="1">Secreted</location>
    </subcellularLocation>
</comment>
<sequence length="271" mass="30489">MNSAFKLLILIFSLIALSRTASISSLLNLHGRFSRNLRSNTIYGRSSQEPNPHYLFMKIKPPKHLSVDLHDNRVLECEAGGSPPPTIHWLKDGRTIATNVNNDENAISEVYTPILGIGSTKSKLFIDCFGPQDEAEYTCVAETPYQREISKSKVVIKHVNPTQLNSLCVSTKKSIDTPARITMWTGNMLENMGNDVILFCRTLGKPNPKITWLANDELVDNNAKYQVQENGDLLVRHIDWNDMGEYTCVAENSVDRDSAETFLYPVKNEDD</sequence>
<dbReference type="eggNOG" id="KOG3510">
    <property type="taxonomic scope" value="Eukaryota"/>
</dbReference>
<evidence type="ECO:0000313" key="9">
    <source>
        <dbReference type="EnsemblMetazoa" id="SMAR007204-PA"/>
    </source>
</evidence>
<dbReference type="InterPro" id="IPR036179">
    <property type="entry name" value="Ig-like_dom_sf"/>
</dbReference>
<keyword evidence="10" id="KW-1185">Reference proteome</keyword>
<keyword evidence="6" id="KW-0393">Immunoglobulin domain</keyword>
<accession>T1J0Z2</accession>
<evidence type="ECO:0000256" key="6">
    <source>
        <dbReference type="ARBA" id="ARBA00023319"/>
    </source>
</evidence>
<dbReference type="PANTHER" id="PTHR12231">
    <property type="entry name" value="CTX-RELATED TYPE I TRANSMEMBRANE PROTEIN"/>
    <property type="match status" value="1"/>
</dbReference>
<organism evidence="9 10">
    <name type="scientific">Strigamia maritima</name>
    <name type="common">European centipede</name>
    <name type="synonym">Geophilus maritimus</name>
    <dbReference type="NCBI Taxonomy" id="126957"/>
    <lineage>
        <taxon>Eukaryota</taxon>
        <taxon>Metazoa</taxon>
        <taxon>Ecdysozoa</taxon>
        <taxon>Arthropoda</taxon>
        <taxon>Myriapoda</taxon>
        <taxon>Chilopoda</taxon>
        <taxon>Pleurostigmophora</taxon>
        <taxon>Geophilomorpha</taxon>
        <taxon>Linotaeniidae</taxon>
        <taxon>Strigamia</taxon>
    </lineage>
</organism>
<dbReference type="Proteomes" id="UP000014500">
    <property type="component" value="Unassembled WGS sequence"/>
</dbReference>
<keyword evidence="3 7" id="KW-0732">Signal</keyword>
<protein>
    <recommendedName>
        <fullName evidence="8">Ig-like domain-containing protein</fullName>
    </recommendedName>
</protein>
<feature type="domain" description="Ig-like" evidence="8">
    <location>
        <begin position="52"/>
        <end position="150"/>
    </location>
</feature>
<evidence type="ECO:0000256" key="2">
    <source>
        <dbReference type="ARBA" id="ARBA00022525"/>
    </source>
</evidence>
<feature type="domain" description="Ig-like" evidence="8">
    <location>
        <begin position="178"/>
        <end position="264"/>
    </location>
</feature>